<dbReference type="PANTHER" id="PTHR43857">
    <property type="entry name" value="BLR7761 PROTEIN"/>
    <property type="match status" value="1"/>
</dbReference>
<name>A0A8H6R5V9_9PEZI</name>
<dbReference type="OrthoDB" id="309640at2759"/>
<dbReference type="PANTHER" id="PTHR43857:SF1">
    <property type="entry name" value="YJGH FAMILY PROTEIN"/>
    <property type="match status" value="1"/>
</dbReference>
<gene>
    <name evidence="1" type="ORF">HII31_12693</name>
</gene>
<dbReference type="SUPFAM" id="SSF55298">
    <property type="entry name" value="YjgF-like"/>
    <property type="match status" value="1"/>
</dbReference>
<evidence type="ECO:0000313" key="2">
    <source>
        <dbReference type="Proteomes" id="UP000660729"/>
    </source>
</evidence>
<dbReference type="Pfam" id="PF01042">
    <property type="entry name" value="Ribonuc_L-PSP"/>
    <property type="match status" value="1"/>
</dbReference>
<dbReference type="EMBL" id="JABCIY010000306">
    <property type="protein sequence ID" value="KAF7185820.1"/>
    <property type="molecule type" value="Genomic_DNA"/>
</dbReference>
<accession>A0A8H6R5V9</accession>
<dbReference type="Proteomes" id="UP000660729">
    <property type="component" value="Unassembled WGS sequence"/>
</dbReference>
<sequence>MSHLTYFSPAFNAHYSQAVRKGSEIIVSGQPGLNRITRVIPTDLKEEVEQAFANIDQFVREAGGKGMSQVYKLTFYATSLDAETMGAADEALKKWFPEHKPVLTGIGVSKLALEGMRVEVEAWADVNE</sequence>
<protein>
    <submittedName>
        <fullName evidence="1">2-iminobutanoate/2-iminopropanoate deaminase</fullName>
    </submittedName>
</protein>
<dbReference type="Gene3D" id="3.30.1330.40">
    <property type="entry name" value="RutC-like"/>
    <property type="match status" value="1"/>
</dbReference>
<dbReference type="AlphaFoldDB" id="A0A8H6R5V9"/>
<keyword evidence="2" id="KW-1185">Reference proteome</keyword>
<proteinExistence type="predicted"/>
<dbReference type="InterPro" id="IPR035959">
    <property type="entry name" value="RutC-like_sf"/>
</dbReference>
<comment type="caution">
    <text evidence="1">The sequence shown here is derived from an EMBL/GenBank/DDBJ whole genome shotgun (WGS) entry which is preliminary data.</text>
</comment>
<reference evidence="1" key="1">
    <citation type="submission" date="2020-04" db="EMBL/GenBank/DDBJ databases">
        <title>Draft genome resource of the tomato pathogen Pseudocercospora fuligena.</title>
        <authorList>
            <person name="Zaccaron A."/>
        </authorList>
    </citation>
    <scope>NUCLEOTIDE SEQUENCE</scope>
    <source>
        <strain evidence="1">PF001</strain>
    </source>
</reference>
<dbReference type="InterPro" id="IPR006175">
    <property type="entry name" value="YjgF/YER057c/UK114"/>
</dbReference>
<organism evidence="1 2">
    <name type="scientific">Pseudocercospora fuligena</name>
    <dbReference type="NCBI Taxonomy" id="685502"/>
    <lineage>
        <taxon>Eukaryota</taxon>
        <taxon>Fungi</taxon>
        <taxon>Dikarya</taxon>
        <taxon>Ascomycota</taxon>
        <taxon>Pezizomycotina</taxon>
        <taxon>Dothideomycetes</taxon>
        <taxon>Dothideomycetidae</taxon>
        <taxon>Mycosphaerellales</taxon>
        <taxon>Mycosphaerellaceae</taxon>
        <taxon>Pseudocercospora</taxon>
    </lineage>
</organism>
<evidence type="ECO:0000313" key="1">
    <source>
        <dbReference type="EMBL" id="KAF7185820.1"/>
    </source>
</evidence>